<proteinExistence type="predicted"/>
<evidence type="ECO:0000313" key="1">
    <source>
        <dbReference type="EMBL" id="PNG27620.1"/>
    </source>
</evidence>
<sequence length="62" mass="6813">MKNCAPARPWVGLIVALLRRSGWAIAGRPSPYLRARRVLYFAVSGSAIPLLQDRRTSAMNCG</sequence>
<protein>
    <submittedName>
        <fullName evidence="1">Uncharacterized protein</fullName>
    </submittedName>
</protein>
<reference evidence="1 2" key="1">
    <citation type="submission" date="2017-10" db="EMBL/GenBank/DDBJ databases">
        <title>Genome announcement of Methylocella silvestris TVC from permafrost.</title>
        <authorList>
            <person name="Wang J."/>
            <person name="Geng K."/>
            <person name="Ul-Haque F."/>
            <person name="Crombie A.T."/>
            <person name="Street L.E."/>
            <person name="Wookey P.A."/>
            <person name="Murrell J.C."/>
            <person name="Pratscher J."/>
        </authorList>
    </citation>
    <scope>NUCLEOTIDE SEQUENCE [LARGE SCALE GENOMIC DNA]</scope>
    <source>
        <strain evidence="1 2">TVC</strain>
    </source>
</reference>
<comment type="caution">
    <text evidence="1">The sequence shown here is derived from an EMBL/GenBank/DDBJ whole genome shotgun (WGS) entry which is preliminary data.</text>
</comment>
<dbReference type="Proteomes" id="UP000236286">
    <property type="component" value="Unassembled WGS sequence"/>
</dbReference>
<name>A0A2J7TLH6_METSI</name>
<organism evidence="1 2">
    <name type="scientific">Methylocella silvestris</name>
    <dbReference type="NCBI Taxonomy" id="199596"/>
    <lineage>
        <taxon>Bacteria</taxon>
        <taxon>Pseudomonadati</taxon>
        <taxon>Pseudomonadota</taxon>
        <taxon>Alphaproteobacteria</taxon>
        <taxon>Hyphomicrobiales</taxon>
        <taxon>Beijerinckiaceae</taxon>
        <taxon>Methylocella</taxon>
    </lineage>
</organism>
<accession>A0A2J7TLH6</accession>
<gene>
    <name evidence="1" type="ORF">CR492_01520</name>
</gene>
<dbReference type="EMBL" id="PDZR01000001">
    <property type="protein sequence ID" value="PNG27620.1"/>
    <property type="molecule type" value="Genomic_DNA"/>
</dbReference>
<dbReference type="AlphaFoldDB" id="A0A2J7TLH6"/>
<evidence type="ECO:0000313" key="2">
    <source>
        <dbReference type="Proteomes" id="UP000236286"/>
    </source>
</evidence>